<evidence type="ECO:0000256" key="5">
    <source>
        <dbReference type="ARBA" id="ARBA00022786"/>
    </source>
</evidence>
<keyword evidence="3" id="KW-0677">Repeat</keyword>
<proteinExistence type="predicted"/>
<gene>
    <name evidence="8" type="ORF">TWF506_011390</name>
</gene>
<dbReference type="PROSITE" id="PS51873">
    <property type="entry name" value="TRIAD"/>
    <property type="match status" value="1"/>
</dbReference>
<dbReference type="AlphaFoldDB" id="A0AAN8NGS5"/>
<dbReference type="InterPro" id="IPR044066">
    <property type="entry name" value="TRIAD_supradom"/>
</dbReference>
<comment type="caution">
    <text evidence="8">The sequence shown here is derived from an EMBL/GenBank/DDBJ whole genome shotgun (WGS) entry which is preliminary data.</text>
</comment>
<protein>
    <recommendedName>
        <fullName evidence="7">RING-type domain-containing protein</fullName>
    </recommendedName>
</protein>
<sequence>MCLRSGRVSGLGKDPATAAEAAKIIHAHAVSLRWASTRKVTNRPFFAERDGKCTICGDICPGYELQRLICGHRHCRDCLRQNYQHVINDPTNYPAKCCQILPLSETSFVLSDEEVKAILELQSAYESSKVIPCFSCEGDIYFSDIGRDAAYCSKCDKLTCTSCRKEMHDDLCPEDPETERLRTLAKEEGWTQCPKCSRLVYRVSGCNNMTCLCKANFCFRCGGLYGKCNCSFIPRDAADNANKSKVDIKFGTTFTEGSSSRKASAKERLNYRILRDYRNLAIRNQVNQKYKLKDLKLKRQSKSREDQIAKEIIRLRVKLNELIAAEKLEKKERIRAIRNGEIIDKTPYDQAAKVLVTRRNVYRSNGVVLVQDTDERPVSKRTRSQR</sequence>
<dbReference type="SUPFAM" id="SSF57850">
    <property type="entry name" value="RING/U-box"/>
    <property type="match status" value="2"/>
</dbReference>
<keyword evidence="9" id="KW-1185">Reference proteome</keyword>
<evidence type="ECO:0000256" key="4">
    <source>
        <dbReference type="ARBA" id="ARBA00022771"/>
    </source>
</evidence>
<evidence type="ECO:0000256" key="2">
    <source>
        <dbReference type="ARBA" id="ARBA00022723"/>
    </source>
</evidence>
<evidence type="ECO:0000256" key="3">
    <source>
        <dbReference type="ARBA" id="ARBA00022737"/>
    </source>
</evidence>
<dbReference type="InterPro" id="IPR013083">
    <property type="entry name" value="Znf_RING/FYVE/PHD"/>
</dbReference>
<dbReference type="GO" id="GO:0004842">
    <property type="term" value="F:ubiquitin-protein transferase activity"/>
    <property type="evidence" value="ECO:0007669"/>
    <property type="project" value="InterPro"/>
</dbReference>
<evidence type="ECO:0000313" key="9">
    <source>
        <dbReference type="Proteomes" id="UP001307849"/>
    </source>
</evidence>
<keyword evidence="2" id="KW-0479">Metal-binding</keyword>
<keyword evidence="5" id="KW-0833">Ubl conjugation pathway</keyword>
<evidence type="ECO:0000313" key="8">
    <source>
        <dbReference type="EMBL" id="KAK6506483.1"/>
    </source>
</evidence>
<keyword evidence="1" id="KW-0808">Transferase</keyword>
<dbReference type="CDD" id="cd22584">
    <property type="entry name" value="Rcat_RBR_unk"/>
    <property type="match status" value="1"/>
</dbReference>
<reference evidence="8 9" key="1">
    <citation type="submission" date="2019-10" db="EMBL/GenBank/DDBJ databases">
        <authorList>
            <person name="Palmer J.M."/>
        </authorList>
    </citation>
    <scope>NUCLEOTIDE SEQUENCE [LARGE SCALE GENOMIC DNA]</scope>
    <source>
        <strain evidence="8 9">TWF506</strain>
    </source>
</reference>
<dbReference type="Gene3D" id="3.30.40.10">
    <property type="entry name" value="Zinc/RING finger domain, C3HC4 (zinc finger)"/>
    <property type="match status" value="1"/>
</dbReference>
<accession>A0AAN8NGS5</accession>
<dbReference type="GO" id="GO:0016567">
    <property type="term" value="P:protein ubiquitination"/>
    <property type="evidence" value="ECO:0007669"/>
    <property type="project" value="InterPro"/>
</dbReference>
<dbReference type="Gene3D" id="1.20.120.1750">
    <property type="match status" value="1"/>
</dbReference>
<evidence type="ECO:0000259" key="7">
    <source>
        <dbReference type="PROSITE" id="PS51873"/>
    </source>
</evidence>
<dbReference type="GO" id="GO:0008270">
    <property type="term" value="F:zinc ion binding"/>
    <property type="evidence" value="ECO:0007669"/>
    <property type="project" value="UniProtKB-KW"/>
</dbReference>
<feature type="domain" description="RING-type" evidence="7">
    <location>
        <begin position="49"/>
        <end position="239"/>
    </location>
</feature>
<dbReference type="PANTHER" id="PTHR11685">
    <property type="entry name" value="RBR FAMILY RING FINGER AND IBR DOMAIN-CONTAINING"/>
    <property type="match status" value="1"/>
</dbReference>
<name>A0AAN8NGS5_9PEZI</name>
<dbReference type="InterPro" id="IPR031127">
    <property type="entry name" value="E3_UB_ligase_RBR"/>
</dbReference>
<evidence type="ECO:0000256" key="1">
    <source>
        <dbReference type="ARBA" id="ARBA00022679"/>
    </source>
</evidence>
<keyword evidence="4" id="KW-0863">Zinc-finger</keyword>
<evidence type="ECO:0000256" key="6">
    <source>
        <dbReference type="ARBA" id="ARBA00022833"/>
    </source>
</evidence>
<keyword evidence="6" id="KW-0862">Zinc</keyword>
<organism evidence="8 9">
    <name type="scientific">Arthrobotrys conoides</name>
    <dbReference type="NCBI Taxonomy" id="74498"/>
    <lineage>
        <taxon>Eukaryota</taxon>
        <taxon>Fungi</taxon>
        <taxon>Dikarya</taxon>
        <taxon>Ascomycota</taxon>
        <taxon>Pezizomycotina</taxon>
        <taxon>Orbiliomycetes</taxon>
        <taxon>Orbiliales</taxon>
        <taxon>Orbiliaceae</taxon>
        <taxon>Arthrobotrys</taxon>
    </lineage>
</organism>
<dbReference type="EMBL" id="JAVHJM010000009">
    <property type="protein sequence ID" value="KAK6506483.1"/>
    <property type="molecule type" value="Genomic_DNA"/>
</dbReference>
<dbReference type="Proteomes" id="UP001307849">
    <property type="component" value="Unassembled WGS sequence"/>
</dbReference>